<dbReference type="InterPro" id="IPR054828">
    <property type="entry name" value="Vit_B12_bind_prot"/>
</dbReference>
<dbReference type="GO" id="GO:0071281">
    <property type="term" value="P:cellular response to iron ion"/>
    <property type="evidence" value="ECO:0007669"/>
    <property type="project" value="TreeGrafter"/>
</dbReference>
<dbReference type="PANTHER" id="PTHR30535">
    <property type="entry name" value="VITAMIN B12-BINDING PROTEIN"/>
    <property type="match status" value="1"/>
</dbReference>
<dbReference type="NCBIfam" id="TIGR04126">
    <property type="entry name" value="PGF_CTERM"/>
    <property type="match status" value="1"/>
</dbReference>
<dbReference type="InterPro" id="IPR026469">
    <property type="entry name" value="Peripla_PGF_1"/>
</dbReference>
<dbReference type="Pfam" id="PF01497">
    <property type="entry name" value="Peripla_BP_2"/>
    <property type="match status" value="1"/>
</dbReference>
<feature type="domain" description="Fe/B12 periplasmic-binding" evidence="3">
    <location>
        <begin position="67"/>
        <end position="317"/>
    </location>
</feature>
<dbReference type="PROSITE" id="PS50983">
    <property type="entry name" value="FE_B12_PBP"/>
    <property type="match status" value="1"/>
</dbReference>
<dbReference type="InterPro" id="IPR026371">
    <property type="entry name" value="PGF_CTERM"/>
</dbReference>
<dbReference type="PANTHER" id="PTHR30535:SF34">
    <property type="entry name" value="MOLYBDATE-BINDING PROTEIN MOLA"/>
    <property type="match status" value="1"/>
</dbReference>
<evidence type="ECO:0000313" key="5">
    <source>
        <dbReference type="Proteomes" id="UP000281431"/>
    </source>
</evidence>
<evidence type="ECO:0000256" key="2">
    <source>
        <dbReference type="SAM" id="Phobius"/>
    </source>
</evidence>
<proteinExistence type="predicted"/>
<keyword evidence="5" id="KW-1185">Reference proteome</keyword>
<keyword evidence="2" id="KW-0472">Membrane</keyword>
<name>A0A3N6MA96_NATCH</name>
<dbReference type="GO" id="GO:0005886">
    <property type="term" value="C:plasma membrane"/>
    <property type="evidence" value="ECO:0007669"/>
    <property type="project" value="UniProtKB-SubCell"/>
</dbReference>
<feature type="transmembrane region" description="Helical" evidence="2">
    <location>
        <begin position="361"/>
        <end position="382"/>
    </location>
</feature>
<evidence type="ECO:0000259" key="3">
    <source>
        <dbReference type="PROSITE" id="PS50983"/>
    </source>
</evidence>
<dbReference type="NCBIfam" id="TIGR04281">
    <property type="entry name" value="peripla_PGF_1"/>
    <property type="match status" value="1"/>
</dbReference>
<dbReference type="Pfam" id="PF18204">
    <property type="entry name" value="PGF-CTERM"/>
    <property type="match status" value="1"/>
</dbReference>
<evidence type="ECO:0000256" key="1">
    <source>
        <dbReference type="ARBA" id="ARBA00022729"/>
    </source>
</evidence>
<organism evidence="4 5">
    <name type="scientific">Natrarchaeobius chitinivorans</name>
    <dbReference type="NCBI Taxonomy" id="1679083"/>
    <lineage>
        <taxon>Archaea</taxon>
        <taxon>Methanobacteriati</taxon>
        <taxon>Methanobacteriota</taxon>
        <taxon>Stenosarchaea group</taxon>
        <taxon>Halobacteria</taxon>
        <taxon>Halobacteriales</taxon>
        <taxon>Natrialbaceae</taxon>
        <taxon>Natrarchaeobius</taxon>
    </lineage>
</organism>
<dbReference type="NCBIfam" id="NF038402">
    <property type="entry name" value="TroA_like"/>
    <property type="match status" value="1"/>
</dbReference>
<keyword evidence="1" id="KW-0732">Signal</keyword>
<keyword evidence="2" id="KW-0812">Transmembrane</keyword>
<dbReference type="InterPro" id="IPR002491">
    <property type="entry name" value="ABC_transptr_periplasmic_BD"/>
</dbReference>
<sequence>MRDPRPTLVAAILLVAVVAPFAGGVAAASGPGASAATTQPIDADCEYPIERTDARGETIALEEEPGEVVTLYPGDAQLAFQIGAEDRVVGMPVGPYTDALEAGDRTDITEDDGVTPVAEEIVALEPDVVLAANVALADEDLLDQLEDTGITVYVLDTATSIDDVRANVETTGELTGECEGAVETVEWMDDRLALLEDALEDEDRPLAYYAMDEEGTTPGTDTFQHEVLTTAGLENVAERAGIEGWQEISAEVVVDEDPEWIVYPDWTDEPPIAESAEATTAFQENNVVAVDDNAMSQPAPGIVHVITHLVETVHPDAYAEIEADLESVDEEYGVGEGGILDAGDATDDTDDETAAADDDTLSIPGFGAVAAVVAVLSVTLLARYRSA</sequence>
<dbReference type="Gene3D" id="3.40.50.1980">
    <property type="entry name" value="Nitrogenase molybdenum iron protein domain"/>
    <property type="match status" value="2"/>
</dbReference>
<dbReference type="EMBL" id="REFZ01000018">
    <property type="protein sequence ID" value="RQG97584.1"/>
    <property type="molecule type" value="Genomic_DNA"/>
</dbReference>
<keyword evidence="2" id="KW-1133">Transmembrane helix</keyword>
<dbReference type="Proteomes" id="UP000281431">
    <property type="component" value="Unassembled WGS sequence"/>
</dbReference>
<dbReference type="InterPro" id="IPR050902">
    <property type="entry name" value="ABC_Transporter_SBP"/>
</dbReference>
<dbReference type="SUPFAM" id="SSF53807">
    <property type="entry name" value="Helical backbone' metal receptor"/>
    <property type="match status" value="1"/>
</dbReference>
<gene>
    <name evidence="4" type="ORF">EA472_18775</name>
</gene>
<reference evidence="4 5" key="1">
    <citation type="submission" date="2018-10" db="EMBL/GenBank/DDBJ databases">
        <title>Natrarchaeobius chitinivorans gen. nov., sp. nov., and Natrarchaeobius haloalkaliphilus sp. nov., alkaliphilic, chitin-utilizing haloarchaea from hypersaline alkaline lakes.</title>
        <authorList>
            <person name="Sorokin D.Y."/>
            <person name="Elcheninov A.G."/>
            <person name="Kostrikina N.A."/>
            <person name="Bale N.J."/>
            <person name="Sinninghe Damste J.S."/>
            <person name="Khijniak T.V."/>
            <person name="Kublanov I.V."/>
            <person name="Toshchakov S.V."/>
        </authorList>
    </citation>
    <scope>NUCLEOTIDE SEQUENCE [LARGE SCALE GENOMIC DNA]</scope>
    <source>
        <strain evidence="4 5">AArcht7</strain>
    </source>
</reference>
<comment type="caution">
    <text evidence="4">The sequence shown here is derived from an EMBL/GenBank/DDBJ whole genome shotgun (WGS) entry which is preliminary data.</text>
</comment>
<evidence type="ECO:0000313" key="4">
    <source>
        <dbReference type="EMBL" id="RQG97584.1"/>
    </source>
</evidence>
<accession>A0A3N6MA96</accession>
<dbReference type="AlphaFoldDB" id="A0A3N6MA96"/>
<dbReference type="OrthoDB" id="214567at2157"/>
<dbReference type="GO" id="GO:0030115">
    <property type="term" value="C:S-layer"/>
    <property type="evidence" value="ECO:0007669"/>
    <property type="project" value="UniProtKB-SubCell"/>
</dbReference>
<protein>
    <submittedName>
        <fullName evidence="4">PGF-CTERM sorting domain-containing protein</fullName>
    </submittedName>
</protein>